<dbReference type="Proteomes" id="UP000593567">
    <property type="component" value="Unassembled WGS sequence"/>
</dbReference>
<organism evidence="1 2">
    <name type="scientific">Bugula neritina</name>
    <name type="common">Brown bryozoan</name>
    <name type="synonym">Sertularia neritina</name>
    <dbReference type="NCBI Taxonomy" id="10212"/>
    <lineage>
        <taxon>Eukaryota</taxon>
        <taxon>Metazoa</taxon>
        <taxon>Spiralia</taxon>
        <taxon>Lophotrochozoa</taxon>
        <taxon>Bryozoa</taxon>
        <taxon>Gymnolaemata</taxon>
        <taxon>Cheilostomatida</taxon>
        <taxon>Flustrina</taxon>
        <taxon>Buguloidea</taxon>
        <taxon>Bugulidae</taxon>
        <taxon>Bugula</taxon>
    </lineage>
</organism>
<evidence type="ECO:0000313" key="1">
    <source>
        <dbReference type="EMBL" id="KAF6033576.1"/>
    </source>
</evidence>
<dbReference type="AlphaFoldDB" id="A0A7J7K7N9"/>
<keyword evidence="2" id="KW-1185">Reference proteome</keyword>
<comment type="caution">
    <text evidence="1">The sequence shown here is derived from an EMBL/GenBank/DDBJ whole genome shotgun (WGS) entry which is preliminary data.</text>
</comment>
<sequence length="140" mass="15825">MGIITSTVVANATDKDIYVKVDIERSYLKTFNLTKNVSASVGTSVSSDAELAWDWNKIEAGYCKLVPKMHLKFYIGPSRKRIVYISVMRCDGKVITDSISKKKNHNVIILKDNQLVDAKKDSIWVDFSGKDHRTTDVRKV</sequence>
<dbReference type="EMBL" id="VXIV02001291">
    <property type="protein sequence ID" value="KAF6033576.1"/>
    <property type="molecule type" value="Genomic_DNA"/>
</dbReference>
<name>A0A7J7K7N9_BUGNE</name>
<reference evidence="1" key="1">
    <citation type="submission" date="2020-06" db="EMBL/GenBank/DDBJ databases">
        <title>Draft genome of Bugula neritina, a colonial animal packing powerful symbionts and potential medicines.</title>
        <authorList>
            <person name="Rayko M."/>
        </authorList>
    </citation>
    <scope>NUCLEOTIDE SEQUENCE [LARGE SCALE GENOMIC DNA]</scope>
    <source>
        <strain evidence="1">Kwan_BN1</strain>
    </source>
</reference>
<gene>
    <name evidence="1" type="ORF">EB796_008115</name>
</gene>
<evidence type="ECO:0000313" key="2">
    <source>
        <dbReference type="Proteomes" id="UP000593567"/>
    </source>
</evidence>
<protein>
    <submittedName>
        <fullName evidence="1">Uncharacterized protein</fullName>
    </submittedName>
</protein>
<proteinExistence type="predicted"/>
<accession>A0A7J7K7N9</accession>